<sequence>MNRTNVPRKEFGMRLAVISIKPQYVEAIVEGLKVYELRRRKPNLVRGDLLYIYETSPGKKITALAELERIIDENIDILWEKVSESCAVNFETFTDYFKGCKNGYALQLKNVKLYRNPLSLDDLREQMPKYMPPQFFHYLDEEHPLYTCITESY</sequence>
<dbReference type="EMBL" id="SPQQ01000007">
    <property type="protein sequence ID" value="TGE36683.1"/>
    <property type="molecule type" value="Genomic_DNA"/>
</dbReference>
<accession>A0A4Z0R3H1</accession>
<comment type="caution">
    <text evidence="2">The sequence shown here is derived from an EMBL/GenBank/DDBJ whole genome shotgun (WGS) entry which is preliminary data.</text>
</comment>
<evidence type="ECO:0000259" key="1">
    <source>
        <dbReference type="SMART" id="SM01022"/>
    </source>
</evidence>
<dbReference type="SMART" id="SM01022">
    <property type="entry name" value="ASCH"/>
    <property type="match status" value="1"/>
</dbReference>
<dbReference type="AlphaFoldDB" id="A0A4Z0R3H1"/>
<dbReference type="Proteomes" id="UP000298460">
    <property type="component" value="Unassembled WGS sequence"/>
</dbReference>
<reference evidence="2 3" key="1">
    <citation type="submission" date="2019-03" db="EMBL/GenBank/DDBJ databases">
        <title>Draft Genome Sequence of Desulfosporosinus fructosivorans Strain 63.6F, Isolated from Marine Sediment in the Baltic Sea.</title>
        <authorList>
            <person name="Hausmann B."/>
            <person name="Vandieken V."/>
            <person name="Pjevac P."/>
            <person name="Schreck K."/>
            <person name="Herbold C.W."/>
            <person name="Loy A."/>
        </authorList>
    </citation>
    <scope>NUCLEOTIDE SEQUENCE [LARGE SCALE GENOMIC DNA]</scope>
    <source>
        <strain evidence="2 3">63.6F</strain>
    </source>
</reference>
<dbReference type="InterPro" id="IPR015947">
    <property type="entry name" value="PUA-like_sf"/>
</dbReference>
<dbReference type="Gene3D" id="2.30.130.30">
    <property type="entry name" value="Hypothetical protein"/>
    <property type="match status" value="1"/>
</dbReference>
<dbReference type="SUPFAM" id="SSF88697">
    <property type="entry name" value="PUA domain-like"/>
    <property type="match status" value="1"/>
</dbReference>
<evidence type="ECO:0000313" key="2">
    <source>
        <dbReference type="EMBL" id="TGE36683.1"/>
    </source>
</evidence>
<organism evidence="2 3">
    <name type="scientific">Desulfosporosinus fructosivorans</name>
    <dbReference type="NCBI Taxonomy" id="2018669"/>
    <lineage>
        <taxon>Bacteria</taxon>
        <taxon>Bacillati</taxon>
        <taxon>Bacillota</taxon>
        <taxon>Clostridia</taxon>
        <taxon>Eubacteriales</taxon>
        <taxon>Desulfitobacteriaceae</taxon>
        <taxon>Desulfosporosinus</taxon>
    </lineage>
</organism>
<name>A0A4Z0R3H1_9FIRM</name>
<dbReference type="InterPro" id="IPR007374">
    <property type="entry name" value="ASCH_domain"/>
</dbReference>
<keyword evidence="3" id="KW-1185">Reference proteome</keyword>
<evidence type="ECO:0000313" key="3">
    <source>
        <dbReference type="Proteomes" id="UP000298460"/>
    </source>
</evidence>
<dbReference type="Pfam" id="PF04266">
    <property type="entry name" value="ASCH"/>
    <property type="match status" value="1"/>
</dbReference>
<protein>
    <submittedName>
        <fullName evidence="2">ASCH domain-containing protein</fullName>
    </submittedName>
</protein>
<feature type="domain" description="ASCH" evidence="1">
    <location>
        <begin position="18"/>
        <end position="97"/>
    </location>
</feature>
<gene>
    <name evidence="2" type="ORF">E4K67_19870</name>
</gene>
<proteinExistence type="predicted"/>